<feature type="domain" description="AMP-dependent synthetase/ligase" evidence="4">
    <location>
        <begin position="1"/>
        <end position="261"/>
    </location>
</feature>
<keyword evidence="3" id="KW-1133">Transmembrane helix</keyword>
<accession>X1PHR6</accession>
<evidence type="ECO:0000256" key="2">
    <source>
        <dbReference type="ARBA" id="ARBA00022598"/>
    </source>
</evidence>
<dbReference type="GO" id="GO:0031956">
    <property type="term" value="F:medium-chain fatty acid-CoA ligase activity"/>
    <property type="evidence" value="ECO:0007669"/>
    <property type="project" value="TreeGrafter"/>
</dbReference>
<dbReference type="PANTHER" id="PTHR43201:SF5">
    <property type="entry name" value="MEDIUM-CHAIN ACYL-COA LIGASE ACSF2, MITOCHONDRIAL"/>
    <property type="match status" value="1"/>
</dbReference>
<dbReference type="Pfam" id="PF00501">
    <property type="entry name" value="AMP-binding"/>
    <property type="match status" value="1"/>
</dbReference>
<organism evidence="5">
    <name type="scientific">marine sediment metagenome</name>
    <dbReference type="NCBI Taxonomy" id="412755"/>
    <lineage>
        <taxon>unclassified sequences</taxon>
        <taxon>metagenomes</taxon>
        <taxon>ecological metagenomes</taxon>
    </lineage>
</organism>
<feature type="non-terminal residue" evidence="5">
    <location>
        <position position="1"/>
    </location>
</feature>
<sequence length="262" mass="28021">AGGKTVILNAMLKAPEYDFLLRDSDSTILLTEKSFSEMLSSILPNIPLLKHIIEVDSDSYAKMIADSSSASPVVDIEDDDETAIIYTSGVLGKQKGVVHTHTSLMVAATTVAPGLGQEREDITVGMIPFFYALGLLVVGLISSMKGSTIVILPRFTPKNFLEAVEQEKATILVGVPAMYNALAMLDDETLKKYNLSSLRVACTAGAKASAHLMKALEEKFGLTLCEIYGTTEALATTLGDIHNRKLGTAGKPVEDIKIIDAA</sequence>
<name>X1PHR6_9ZZZZ</name>
<gene>
    <name evidence="5" type="ORF">S06H3_44318</name>
</gene>
<reference evidence="5" key="1">
    <citation type="journal article" date="2014" name="Front. Microbiol.">
        <title>High frequency of phylogenetically diverse reductive dehalogenase-homologous genes in deep subseafloor sedimentary metagenomes.</title>
        <authorList>
            <person name="Kawai M."/>
            <person name="Futagami T."/>
            <person name="Toyoda A."/>
            <person name="Takaki Y."/>
            <person name="Nishi S."/>
            <person name="Hori S."/>
            <person name="Arai W."/>
            <person name="Tsubouchi T."/>
            <person name="Morono Y."/>
            <person name="Uchiyama I."/>
            <person name="Ito T."/>
            <person name="Fujiyama A."/>
            <person name="Inagaki F."/>
            <person name="Takami H."/>
        </authorList>
    </citation>
    <scope>NUCLEOTIDE SEQUENCE</scope>
    <source>
        <strain evidence="5">Expedition CK06-06</strain>
    </source>
</reference>
<dbReference type="CDD" id="cd04433">
    <property type="entry name" value="AFD_class_I"/>
    <property type="match status" value="1"/>
</dbReference>
<dbReference type="AlphaFoldDB" id="X1PHR6"/>
<dbReference type="Gene3D" id="3.40.50.980">
    <property type="match status" value="2"/>
</dbReference>
<keyword evidence="2" id="KW-0436">Ligase</keyword>
<dbReference type="GO" id="GO:0006631">
    <property type="term" value="P:fatty acid metabolic process"/>
    <property type="evidence" value="ECO:0007669"/>
    <property type="project" value="TreeGrafter"/>
</dbReference>
<feature type="non-terminal residue" evidence="5">
    <location>
        <position position="262"/>
    </location>
</feature>
<evidence type="ECO:0000256" key="3">
    <source>
        <dbReference type="SAM" id="Phobius"/>
    </source>
</evidence>
<protein>
    <recommendedName>
        <fullName evidence="4">AMP-dependent synthetase/ligase domain-containing protein</fullName>
    </recommendedName>
</protein>
<evidence type="ECO:0000259" key="4">
    <source>
        <dbReference type="Pfam" id="PF00501"/>
    </source>
</evidence>
<dbReference type="InterPro" id="IPR000873">
    <property type="entry name" value="AMP-dep_synth/lig_dom"/>
</dbReference>
<feature type="transmembrane region" description="Helical" evidence="3">
    <location>
        <begin position="129"/>
        <end position="152"/>
    </location>
</feature>
<keyword evidence="3" id="KW-0812">Transmembrane</keyword>
<dbReference type="SUPFAM" id="SSF56801">
    <property type="entry name" value="Acetyl-CoA synthetase-like"/>
    <property type="match status" value="1"/>
</dbReference>
<dbReference type="EMBL" id="BARV01027549">
    <property type="protein sequence ID" value="GAI38570.1"/>
    <property type="molecule type" value="Genomic_DNA"/>
</dbReference>
<keyword evidence="3" id="KW-0472">Membrane</keyword>
<dbReference type="Gene3D" id="2.30.38.10">
    <property type="entry name" value="Luciferase, Domain 3"/>
    <property type="match status" value="1"/>
</dbReference>
<evidence type="ECO:0000313" key="5">
    <source>
        <dbReference type="EMBL" id="GAI38570.1"/>
    </source>
</evidence>
<proteinExistence type="inferred from homology"/>
<comment type="similarity">
    <text evidence="1">Belongs to the ATP-dependent AMP-binding enzyme family.</text>
</comment>
<evidence type="ECO:0000256" key="1">
    <source>
        <dbReference type="ARBA" id="ARBA00006432"/>
    </source>
</evidence>
<comment type="caution">
    <text evidence="5">The sequence shown here is derived from an EMBL/GenBank/DDBJ whole genome shotgun (WGS) entry which is preliminary data.</text>
</comment>
<dbReference type="PANTHER" id="PTHR43201">
    <property type="entry name" value="ACYL-COA SYNTHETASE"/>
    <property type="match status" value="1"/>
</dbReference>